<dbReference type="RefSeq" id="WP_109088137.1">
    <property type="nucleotide sequence ID" value="NZ_QEXO01000001.1"/>
</dbReference>
<dbReference type="Gene3D" id="1.10.10.10">
    <property type="entry name" value="Winged helix-like DNA-binding domain superfamily/Winged helix DNA-binding domain"/>
    <property type="match status" value="1"/>
</dbReference>
<feature type="compositionally biased region" description="Polar residues" evidence="4">
    <location>
        <begin position="175"/>
        <end position="185"/>
    </location>
</feature>
<proteinExistence type="predicted"/>
<keyword evidence="2" id="KW-0238">DNA-binding</keyword>
<dbReference type="PANTHER" id="PTHR42756">
    <property type="entry name" value="TRANSCRIPTIONAL REGULATOR, MARR"/>
    <property type="match status" value="1"/>
</dbReference>
<dbReference type="SUPFAM" id="SSF46785">
    <property type="entry name" value="Winged helix' DNA-binding domain"/>
    <property type="match status" value="1"/>
</dbReference>
<evidence type="ECO:0000259" key="5">
    <source>
        <dbReference type="PROSITE" id="PS50995"/>
    </source>
</evidence>
<organism evidence="6 7">
    <name type="scientific">Alcaligenes faecalis</name>
    <dbReference type="NCBI Taxonomy" id="511"/>
    <lineage>
        <taxon>Bacteria</taxon>
        <taxon>Pseudomonadati</taxon>
        <taxon>Pseudomonadota</taxon>
        <taxon>Betaproteobacteria</taxon>
        <taxon>Burkholderiales</taxon>
        <taxon>Alcaligenaceae</taxon>
        <taxon>Alcaligenes</taxon>
    </lineage>
</organism>
<reference evidence="6 7" key="2">
    <citation type="submission" date="2018-05" db="EMBL/GenBank/DDBJ databases">
        <authorList>
            <person name="Lanie J.A."/>
            <person name="Ng W.-L."/>
            <person name="Kazmierczak K.M."/>
            <person name="Andrzejewski T.M."/>
            <person name="Davidsen T.M."/>
            <person name="Wayne K.J."/>
            <person name="Tettelin H."/>
            <person name="Glass J.I."/>
            <person name="Rusch D."/>
            <person name="Podicherti R."/>
            <person name="Tsui H.-C.T."/>
            <person name="Winkler M.E."/>
        </authorList>
    </citation>
    <scope>NUCLEOTIDE SEQUENCE [LARGE SCALE GENOMIC DNA]</scope>
    <source>
        <strain evidence="6 7">YBY</strain>
    </source>
</reference>
<name>A0A2U2BME9_ALCFA</name>
<evidence type="ECO:0000256" key="2">
    <source>
        <dbReference type="ARBA" id="ARBA00023125"/>
    </source>
</evidence>
<keyword evidence="3" id="KW-0804">Transcription</keyword>
<evidence type="ECO:0000256" key="3">
    <source>
        <dbReference type="ARBA" id="ARBA00023163"/>
    </source>
</evidence>
<comment type="caution">
    <text evidence="6">The sequence shown here is derived from an EMBL/GenBank/DDBJ whole genome shotgun (WGS) entry which is preliminary data.</text>
</comment>
<feature type="domain" description="HTH marR-type" evidence="5">
    <location>
        <begin position="25"/>
        <end position="158"/>
    </location>
</feature>
<dbReference type="SMART" id="SM00347">
    <property type="entry name" value="HTH_MARR"/>
    <property type="match status" value="1"/>
</dbReference>
<evidence type="ECO:0000313" key="6">
    <source>
        <dbReference type="EMBL" id="PWE15195.1"/>
    </source>
</evidence>
<dbReference type="Proteomes" id="UP000245216">
    <property type="component" value="Unassembled WGS sequence"/>
</dbReference>
<reference evidence="6 7" key="1">
    <citation type="submission" date="2018-05" db="EMBL/GenBank/DDBJ databases">
        <title>Genome Sequence of an Efficient Indole-Degrading Bacterium, Alcaligenes sp.YBY.</title>
        <authorList>
            <person name="Yang B."/>
        </authorList>
    </citation>
    <scope>NUCLEOTIDE SEQUENCE [LARGE SCALE GENOMIC DNA]</scope>
    <source>
        <strain evidence="6 7">YBY</strain>
    </source>
</reference>
<dbReference type="GO" id="GO:0003700">
    <property type="term" value="F:DNA-binding transcription factor activity"/>
    <property type="evidence" value="ECO:0007669"/>
    <property type="project" value="InterPro"/>
</dbReference>
<keyword evidence="1" id="KW-0805">Transcription regulation</keyword>
<evidence type="ECO:0000256" key="1">
    <source>
        <dbReference type="ARBA" id="ARBA00023015"/>
    </source>
</evidence>
<dbReference type="InterPro" id="IPR036390">
    <property type="entry name" value="WH_DNA-bd_sf"/>
</dbReference>
<sequence>MKLLDLKYQTILSESQRQAHPKTEDIELCLRVLSLASSINRASSSVLNEFGLSEGRLVLLFLLSRQPSGLSPALLAEQAGVTRATITGLLDGLEQQQLLVRQNNTSDRRVLTVKLTEAGQELCEHLLPYYIEWLSGVFSHVPQDVRQRLSSLLSKALQGDNTPDIKVDKPLSHPLPTTLQRSYMA</sequence>
<feature type="region of interest" description="Disordered" evidence="4">
    <location>
        <begin position="163"/>
        <end position="185"/>
    </location>
</feature>
<dbReference type="STRING" id="511.UZ73_04675"/>
<gene>
    <name evidence="6" type="ORF">DF183_00185</name>
</gene>
<dbReference type="GO" id="GO:0003677">
    <property type="term" value="F:DNA binding"/>
    <property type="evidence" value="ECO:0007669"/>
    <property type="project" value="UniProtKB-KW"/>
</dbReference>
<dbReference type="Pfam" id="PF01047">
    <property type="entry name" value="MarR"/>
    <property type="match status" value="1"/>
</dbReference>
<dbReference type="PRINTS" id="PR00598">
    <property type="entry name" value="HTHMARR"/>
</dbReference>
<dbReference type="EMBL" id="QEXO01000001">
    <property type="protein sequence ID" value="PWE15195.1"/>
    <property type="molecule type" value="Genomic_DNA"/>
</dbReference>
<evidence type="ECO:0000313" key="7">
    <source>
        <dbReference type="Proteomes" id="UP000245216"/>
    </source>
</evidence>
<evidence type="ECO:0000256" key="4">
    <source>
        <dbReference type="SAM" id="MobiDB-lite"/>
    </source>
</evidence>
<dbReference type="InterPro" id="IPR036388">
    <property type="entry name" value="WH-like_DNA-bd_sf"/>
</dbReference>
<accession>A0A2U2BME9</accession>
<dbReference type="PROSITE" id="PS50995">
    <property type="entry name" value="HTH_MARR_2"/>
    <property type="match status" value="1"/>
</dbReference>
<dbReference type="InterPro" id="IPR000835">
    <property type="entry name" value="HTH_MarR-typ"/>
</dbReference>
<protein>
    <submittedName>
        <fullName evidence="6">MarR family transcriptional regulator</fullName>
    </submittedName>
</protein>
<dbReference type="PANTHER" id="PTHR42756:SF1">
    <property type="entry name" value="TRANSCRIPTIONAL REPRESSOR OF EMRAB OPERON"/>
    <property type="match status" value="1"/>
</dbReference>
<dbReference type="AlphaFoldDB" id="A0A2U2BME9"/>